<dbReference type="Proteomes" id="UP000617402">
    <property type="component" value="Unassembled WGS sequence"/>
</dbReference>
<dbReference type="RefSeq" id="WP_188039979.1">
    <property type="nucleotide sequence ID" value="NZ_JACVHF010000008.1"/>
</dbReference>
<evidence type="ECO:0008006" key="3">
    <source>
        <dbReference type="Google" id="ProtNLM"/>
    </source>
</evidence>
<organism evidence="1 2">
    <name type="scientific">Heliobacterium chlorum</name>
    <dbReference type="NCBI Taxonomy" id="2698"/>
    <lineage>
        <taxon>Bacteria</taxon>
        <taxon>Bacillati</taxon>
        <taxon>Bacillota</taxon>
        <taxon>Clostridia</taxon>
        <taxon>Eubacteriales</taxon>
        <taxon>Heliobacteriaceae</taxon>
        <taxon>Heliobacterium</taxon>
    </lineage>
</organism>
<keyword evidence="2" id="KW-1185">Reference proteome</keyword>
<sequence length="192" mass="21569">MSHLTLVLTSAIVNLEVLSKAVSRMGFELLENDFCRYYFGKKRKDYVIRLPGKFDAAIVEMEDGTYRIEADWDGDHVAKYIGRDGEILLKYYAVELAKSEAIKRGYSVSERQEGAAIVVTARDTDGSALHIECLGSGTFRCQPEHIAGEACMKYFELEKALGDIQEHHKTSAFWGGQSSLEKLRVQGRYLCG</sequence>
<evidence type="ECO:0000313" key="1">
    <source>
        <dbReference type="EMBL" id="MBC9784732.1"/>
    </source>
</evidence>
<name>A0ABR7T3N4_HELCL</name>
<evidence type="ECO:0000313" key="2">
    <source>
        <dbReference type="Proteomes" id="UP000617402"/>
    </source>
</evidence>
<gene>
    <name evidence="1" type="ORF">H1S01_09440</name>
</gene>
<proteinExistence type="predicted"/>
<dbReference type="EMBL" id="JACVHF010000008">
    <property type="protein sequence ID" value="MBC9784732.1"/>
    <property type="molecule type" value="Genomic_DNA"/>
</dbReference>
<accession>A0ABR7T3N4</accession>
<comment type="caution">
    <text evidence="1">The sequence shown here is derived from an EMBL/GenBank/DDBJ whole genome shotgun (WGS) entry which is preliminary data.</text>
</comment>
<protein>
    <recommendedName>
        <fullName evidence="3">CYTH domain-containing protein</fullName>
    </recommendedName>
</protein>
<reference evidence="1 2" key="1">
    <citation type="submission" date="2020-07" db="EMBL/GenBank/DDBJ databases">
        <title>Draft whole-genome sequence of Heliobacterium chlorum DSM 3682, type strain.</title>
        <authorList>
            <person name="Kyndt J.A."/>
            <person name="Meyer T.E."/>
            <person name="Imhoff J.F."/>
        </authorList>
    </citation>
    <scope>NUCLEOTIDE SEQUENCE [LARGE SCALE GENOMIC DNA]</scope>
    <source>
        <strain evidence="1 2">DSM 3682</strain>
    </source>
</reference>